<dbReference type="InterPro" id="IPR002885">
    <property type="entry name" value="PPR_rpt"/>
</dbReference>
<feature type="repeat" description="PPR" evidence="2">
    <location>
        <begin position="150"/>
        <end position="184"/>
    </location>
</feature>
<dbReference type="Gene3D" id="1.25.40.10">
    <property type="entry name" value="Tetratricopeptide repeat domain"/>
    <property type="match status" value="2"/>
</dbReference>
<keyword evidence="1" id="KW-0677">Repeat</keyword>
<organism evidence="3 4">
    <name type="scientific">Escallonia herrerae</name>
    <dbReference type="NCBI Taxonomy" id="1293975"/>
    <lineage>
        <taxon>Eukaryota</taxon>
        <taxon>Viridiplantae</taxon>
        <taxon>Streptophyta</taxon>
        <taxon>Embryophyta</taxon>
        <taxon>Tracheophyta</taxon>
        <taxon>Spermatophyta</taxon>
        <taxon>Magnoliopsida</taxon>
        <taxon>eudicotyledons</taxon>
        <taxon>Gunneridae</taxon>
        <taxon>Pentapetalae</taxon>
        <taxon>asterids</taxon>
        <taxon>campanulids</taxon>
        <taxon>Escalloniales</taxon>
        <taxon>Escalloniaceae</taxon>
        <taxon>Escallonia</taxon>
    </lineage>
</organism>
<name>A0AA88W7V9_9ASTE</name>
<dbReference type="Pfam" id="PF01535">
    <property type="entry name" value="PPR"/>
    <property type="match status" value="2"/>
</dbReference>
<dbReference type="GO" id="GO:0009451">
    <property type="term" value="P:RNA modification"/>
    <property type="evidence" value="ECO:0007669"/>
    <property type="project" value="InterPro"/>
</dbReference>
<reference evidence="3" key="1">
    <citation type="submission" date="2022-12" db="EMBL/GenBank/DDBJ databases">
        <title>Draft genome assemblies for two species of Escallonia (Escalloniales).</title>
        <authorList>
            <person name="Chanderbali A."/>
            <person name="Dervinis C."/>
            <person name="Anghel I."/>
            <person name="Soltis D."/>
            <person name="Soltis P."/>
            <person name="Zapata F."/>
        </authorList>
    </citation>
    <scope>NUCLEOTIDE SEQUENCE</scope>
    <source>
        <strain evidence="3">UCBG64.0493</strain>
        <tissue evidence="3">Leaf</tissue>
    </source>
</reference>
<gene>
    <name evidence="3" type="ORF">RJ639_047617</name>
</gene>
<dbReference type="GO" id="GO:0003723">
    <property type="term" value="F:RNA binding"/>
    <property type="evidence" value="ECO:0007669"/>
    <property type="project" value="InterPro"/>
</dbReference>
<dbReference type="PANTHER" id="PTHR47926">
    <property type="entry name" value="PENTATRICOPEPTIDE REPEAT-CONTAINING PROTEIN"/>
    <property type="match status" value="1"/>
</dbReference>
<comment type="caution">
    <text evidence="3">The sequence shown here is derived from an EMBL/GenBank/DDBJ whole genome shotgun (WGS) entry which is preliminary data.</text>
</comment>
<evidence type="ECO:0000256" key="2">
    <source>
        <dbReference type="PROSITE-ProRule" id="PRU00708"/>
    </source>
</evidence>
<dbReference type="PROSITE" id="PS51375">
    <property type="entry name" value="PPR"/>
    <property type="match status" value="1"/>
</dbReference>
<dbReference type="Proteomes" id="UP001188597">
    <property type="component" value="Unassembled WGS sequence"/>
</dbReference>
<dbReference type="PANTHER" id="PTHR47926:SF347">
    <property type="entry name" value="PENTATRICOPEPTIDE REPEAT-CONTAINING PROTEIN"/>
    <property type="match status" value="1"/>
</dbReference>
<keyword evidence="4" id="KW-1185">Reference proteome</keyword>
<dbReference type="InterPro" id="IPR046960">
    <property type="entry name" value="PPR_At4g14850-like_plant"/>
</dbReference>
<sequence length="205" mass="22328">MYLKQEDCTLFSWLPVTSARPLLTSACWVPSSSMSTSDWDASTMLSSSSTTSPTKATSPRTPYSRGFVDAGHFSKAVELYHSMLRLGLVPDNYTYPLILKACSGLSALEKGRKPDAVILAALLPSCGRLEAKPAGMALQGCAVRSGFESDLFLTNALVDMYCKCGDTSEAFFVFANMICKDLISWSTLSAGYAQNSQYRESLEIY</sequence>
<proteinExistence type="predicted"/>
<evidence type="ECO:0000256" key="1">
    <source>
        <dbReference type="ARBA" id="ARBA00022737"/>
    </source>
</evidence>
<evidence type="ECO:0000313" key="3">
    <source>
        <dbReference type="EMBL" id="KAK3022701.1"/>
    </source>
</evidence>
<dbReference type="InterPro" id="IPR011990">
    <property type="entry name" value="TPR-like_helical_dom_sf"/>
</dbReference>
<dbReference type="NCBIfam" id="TIGR00756">
    <property type="entry name" value="PPR"/>
    <property type="match status" value="2"/>
</dbReference>
<protein>
    <recommendedName>
        <fullName evidence="5">Pentatricopeptide repeat-containing protein</fullName>
    </recommendedName>
</protein>
<dbReference type="Pfam" id="PF13041">
    <property type="entry name" value="PPR_2"/>
    <property type="match status" value="1"/>
</dbReference>
<evidence type="ECO:0000313" key="4">
    <source>
        <dbReference type="Proteomes" id="UP001188597"/>
    </source>
</evidence>
<dbReference type="EMBL" id="JAVXUP010000698">
    <property type="protein sequence ID" value="KAK3022701.1"/>
    <property type="molecule type" value="Genomic_DNA"/>
</dbReference>
<accession>A0AA88W7V9</accession>
<evidence type="ECO:0008006" key="5">
    <source>
        <dbReference type="Google" id="ProtNLM"/>
    </source>
</evidence>
<dbReference type="AlphaFoldDB" id="A0AA88W7V9"/>